<dbReference type="SUPFAM" id="SSF50729">
    <property type="entry name" value="PH domain-like"/>
    <property type="match status" value="1"/>
</dbReference>
<dbReference type="InterPro" id="IPR011993">
    <property type="entry name" value="PH-like_dom_sf"/>
</dbReference>
<dbReference type="Proteomes" id="UP001497512">
    <property type="component" value="Chromosome 6"/>
</dbReference>
<dbReference type="SMART" id="SM00233">
    <property type="entry name" value="PH"/>
    <property type="match status" value="1"/>
</dbReference>
<dbReference type="Gene3D" id="2.30.29.30">
    <property type="entry name" value="Pleckstrin-homology domain (PH domain)/Phosphotyrosine-binding domain (PTB)"/>
    <property type="match status" value="1"/>
</dbReference>
<evidence type="ECO:0000313" key="2">
    <source>
        <dbReference type="EMBL" id="CAK9229446.1"/>
    </source>
</evidence>
<dbReference type="PROSITE" id="PS50003">
    <property type="entry name" value="PH_DOMAIN"/>
    <property type="match status" value="1"/>
</dbReference>
<organism evidence="2 3">
    <name type="scientific">Sphagnum troendelagicum</name>
    <dbReference type="NCBI Taxonomy" id="128251"/>
    <lineage>
        <taxon>Eukaryota</taxon>
        <taxon>Viridiplantae</taxon>
        <taxon>Streptophyta</taxon>
        <taxon>Embryophyta</taxon>
        <taxon>Bryophyta</taxon>
        <taxon>Sphagnophytina</taxon>
        <taxon>Sphagnopsida</taxon>
        <taxon>Sphagnales</taxon>
        <taxon>Sphagnaceae</taxon>
        <taxon>Sphagnum</taxon>
    </lineage>
</organism>
<name>A0ABP0UVD5_9BRYO</name>
<accession>A0ABP0UVD5</accession>
<feature type="domain" description="PH" evidence="1">
    <location>
        <begin position="209"/>
        <end position="313"/>
    </location>
</feature>
<dbReference type="PANTHER" id="PTHR22902:SF49">
    <property type="entry name" value="OS03G0666200 PROTEIN"/>
    <property type="match status" value="1"/>
</dbReference>
<dbReference type="Pfam" id="PF00169">
    <property type="entry name" value="PH"/>
    <property type="match status" value="1"/>
</dbReference>
<dbReference type="PANTHER" id="PTHR22902">
    <property type="entry name" value="SESQUIPEDALIAN"/>
    <property type="match status" value="1"/>
</dbReference>
<dbReference type="InterPro" id="IPR045188">
    <property type="entry name" value="Boi1/Boi2-like"/>
</dbReference>
<keyword evidence="3" id="KW-1185">Reference proteome</keyword>
<gene>
    <name evidence="2" type="ORF">CSSPTR1EN2_LOCUS19737</name>
</gene>
<dbReference type="InterPro" id="IPR001849">
    <property type="entry name" value="PH_domain"/>
</dbReference>
<sequence>MEKEMHLDATIGQCCMVSNFVKEFIRHHVTNQPVSPTITPDHYDNEHCDDDGGDNDMTFLTVVPQIQIQIEDFGGSFTMIHYGHLRPSINYFNSNLMVIKFMVANLTNNSNDVFFYDEQAQSKDVDALCSLRFTYHLEKFKMLLSYRQRARASAPAKHKKKRQLATIDALVESAPNALAPSTSIKVGDEERQANIEKSKKMQLNAQSPSVLLQGHLLKRSETLRKWNQRWFTLDPSTGKMEYRLQRGDARVRGLIVFDGDSTITVSPVNIHGDPKYDGCCFYIGTPQKKEFYLCANTPVAGRAWVATLRAAALVLKAQEEAFSSLSGIGHAKLGTMAALVAAANTTAQEAANDLQMSLKFPAASPSSPQAAGSMDNVAILKESLRVKDAVLNQLTRDLKARDYIIKELSDRLSKTADAAESVVSAVHTIDKESQIALSEVDHLHSELRRAAQEMCAADERVAGALKAKESALQEANKWCLELGQAREDGLRVEAAVQAANENARQLKMAYDRDSVIALQSKLGGATS</sequence>
<reference evidence="2" key="1">
    <citation type="submission" date="2024-02" db="EMBL/GenBank/DDBJ databases">
        <authorList>
            <consortium name="ELIXIR-Norway"/>
            <consortium name="Elixir Norway"/>
        </authorList>
    </citation>
    <scope>NUCLEOTIDE SEQUENCE</scope>
</reference>
<evidence type="ECO:0000259" key="1">
    <source>
        <dbReference type="PROSITE" id="PS50003"/>
    </source>
</evidence>
<evidence type="ECO:0000313" key="3">
    <source>
        <dbReference type="Proteomes" id="UP001497512"/>
    </source>
</evidence>
<protein>
    <recommendedName>
        <fullName evidence="1">PH domain-containing protein</fullName>
    </recommendedName>
</protein>
<proteinExistence type="predicted"/>
<dbReference type="EMBL" id="OZ019898">
    <property type="protein sequence ID" value="CAK9229446.1"/>
    <property type="molecule type" value="Genomic_DNA"/>
</dbReference>